<dbReference type="OrthoDB" id="1470350at2759"/>
<evidence type="ECO:0000256" key="2">
    <source>
        <dbReference type="ARBA" id="ARBA00004174"/>
    </source>
</evidence>
<dbReference type="Pfam" id="PF00067">
    <property type="entry name" value="p450"/>
    <property type="match status" value="1"/>
</dbReference>
<keyword evidence="6 13" id="KW-0479">Metal-binding</keyword>
<dbReference type="GO" id="GO:0020037">
    <property type="term" value="F:heme binding"/>
    <property type="evidence" value="ECO:0007669"/>
    <property type="project" value="InterPro"/>
</dbReference>
<keyword evidence="5 13" id="KW-0349">Heme</keyword>
<keyword evidence="15" id="KW-0812">Transmembrane</keyword>
<feature type="binding site" description="axial binding residue" evidence="13">
    <location>
        <position position="394"/>
    </location>
    <ligand>
        <name>heme</name>
        <dbReference type="ChEBI" id="CHEBI:30413"/>
    </ligand>
    <ligandPart>
        <name>Fe</name>
        <dbReference type="ChEBI" id="CHEBI:18248"/>
    </ligandPart>
</feature>
<gene>
    <name evidence="16" type="ORF">NTEN_LOCUS2101</name>
</gene>
<dbReference type="PROSITE" id="PS00086">
    <property type="entry name" value="CYTOCHROME_P450"/>
    <property type="match status" value="1"/>
</dbReference>
<evidence type="ECO:0000256" key="14">
    <source>
        <dbReference type="RuleBase" id="RU000461"/>
    </source>
</evidence>
<organism evidence="16 17">
    <name type="scientific">Nesidiocoris tenuis</name>
    <dbReference type="NCBI Taxonomy" id="355587"/>
    <lineage>
        <taxon>Eukaryota</taxon>
        <taxon>Metazoa</taxon>
        <taxon>Ecdysozoa</taxon>
        <taxon>Arthropoda</taxon>
        <taxon>Hexapoda</taxon>
        <taxon>Insecta</taxon>
        <taxon>Pterygota</taxon>
        <taxon>Neoptera</taxon>
        <taxon>Paraneoptera</taxon>
        <taxon>Hemiptera</taxon>
        <taxon>Heteroptera</taxon>
        <taxon>Panheteroptera</taxon>
        <taxon>Cimicomorpha</taxon>
        <taxon>Miridae</taxon>
        <taxon>Dicyphina</taxon>
        <taxon>Nesidiocoris</taxon>
    </lineage>
</organism>
<keyword evidence="11 14" id="KW-0503">Monooxygenase</keyword>
<dbReference type="SUPFAM" id="SSF48264">
    <property type="entry name" value="Cytochrome P450"/>
    <property type="match status" value="1"/>
</dbReference>
<dbReference type="PANTHER" id="PTHR24291">
    <property type="entry name" value="CYTOCHROME P450 FAMILY 4"/>
    <property type="match status" value="1"/>
</dbReference>
<dbReference type="EMBL" id="CADCXU010003285">
    <property type="protein sequence ID" value="CAA9995310.1"/>
    <property type="molecule type" value="Genomic_DNA"/>
</dbReference>
<evidence type="ECO:0000256" key="11">
    <source>
        <dbReference type="ARBA" id="ARBA00023033"/>
    </source>
</evidence>
<keyword evidence="9 14" id="KW-0560">Oxidoreductase</keyword>
<dbReference type="Gene3D" id="1.10.630.10">
    <property type="entry name" value="Cytochrome P450"/>
    <property type="match status" value="2"/>
</dbReference>
<dbReference type="PRINTS" id="PR00385">
    <property type="entry name" value="P450"/>
</dbReference>
<dbReference type="GO" id="GO:0005789">
    <property type="term" value="C:endoplasmic reticulum membrane"/>
    <property type="evidence" value="ECO:0007669"/>
    <property type="project" value="UniProtKB-SubCell"/>
</dbReference>
<sequence length="439" mass="50332">MNPLLLFFVSILLVSAILLIVLYTTFYVPSLKQLLVFRRLPGPRYFPVIGAAYELPFVGYAGVFKWLKATAVDRFKRICSVWMMGLPVVFINSPQDIEVILSSMKCIDKGEEYLTLKTWLNEGLLLSTGNKWHVRRKLLTPTFHFRILEDKAPTMITSARRFVDKLLGEGGKPFDPFDKVSRCTLDVVCEAAMGVKLNAQNNQSSHYVATIKRVSKAVIYRILNMQFLSQWLWNITPAGIRNNKDTKILHDFTNKGHDTTAALILFALFELGHHPEIQERAYQEQFEIFGDDPRDPTFSDIKCMTYLELLIKECLRLYPSVPYFSRRLGEDLHLKDLPPVPSGSNVVIMPIFLHRNPDYYPQPERFDPDRFLPDECTKRHPFAYIPFSAGPRNCIGEIPISQSPILTKSSKVGSVDQCRVSGLLHTPRRGCRMVLHPFY</sequence>
<evidence type="ECO:0000256" key="7">
    <source>
        <dbReference type="ARBA" id="ARBA00022824"/>
    </source>
</evidence>
<evidence type="ECO:0000256" key="15">
    <source>
        <dbReference type="SAM" id="Phobius"/>
    </source>
</evidence>
<keyword evidence="15" id="KW-1133">Transmembrane helix</keyword>
<protein>
    <recommendedName>
        <fullName evidence="18">Cytochrome P450</fullName>
    </recommendedName>
</protein>
<keyword evidence="10 13" id="KW-0408">Iron</keyword>
<dbReference type="AlphaFoldDB" id="A0A6H5FZ03"/>
<evidence type="ECO:0000256" key="8">
    <source>
        <dbReference type="ARBA" id="ARBA00022848"/>
    </source>
</evidence>
<evidence type="ECO:0000256" key="10">
    <source>
        <dbReference type="ARBA" id="ARBA00023004"/>
    </source>
</evidence>
<dbReference type="GO" id="GO:0004497">
    <property type="term" value="F:monooxygenase activity"/>
    <property type="evidence" value="ECO:0007669"/>
    <property type="project" value="UniProtKB-KW"/>
</dbReference>
<dbReference type="InterPro" id="IPR017972">
    <property type="entry name" value="Cyt_P450_CS"/>
</dbReference>
<dbReference type="InterPro" id="IPR001128">
    <property type="entry name" value="Cyt_P450"/>
</dbReference>
<accession>A0A6H5FZ03</accession>
<dbReference type="InterPro" id="IPR050196">
    <property type="entry name" value="Cytochrome_P450_Monoox"/>
</dbReference>
<evidence type="ECO:0000256" key="12">
    <source>
        <dbReference type="ARBA" id="ARBA00023136"/>
    </source>
</evidence>
<dbReference type="CDD" id="cd20628">
    <property type="entry name" value="CYP4"/>
    <property type="match status" value="1"/>
</dbReference>
<keyword evidence="17" id="KW-1185">Reference proteome</keyword>
<feature type="transmembrane region" description="Helical" evidence="15">
    <location>
        <begin position="5"/>
        <end position="25"/>
    </location>
</feature>
<keyword evidence="12 15" id="KW-0472">Membrane</keyword>
<dbReference type="PANTHER" id="PTHR24291:SF189">
    <property type="entry name" value="CYTOCHROME P450 4C3-RELATED"/>
    <property type="match status" value="1"/>
</dbReference>
<evidence type="ECO:0000256" key="3">
    <source>
        <dbReference type="ARBA" id="ARBA00004406"/>
    </source>
</evidence>
<evidence type="ECO:0000256" key="9">
    <source>
        <dbReference type="ARBA" id="ARBA00023002"/>
    </source>
</evidence>
<comment type="subcellular location">
    <subcellularLocation>
        <location evidence="3">Endoplasmic reticulum membrane</location>
        <topology evidence="3">Peripheral membrane protein</topology>
    </subcellularLocation>
    <subcellularLocation>
        <location evidence="2">Microsome membrane</location>
        <topology evidence="2">Peripheral membrane protein</topology>
    </subcellularLocation>
</comment>
<name>A0A6H5FZ03_9HEMI</name>
<evidence type="ECO:0000256" key="5">
    <source>
        <dbReference type="ARBA" id="ARBA00022617"/>
    </source>
</evidence>
<proteinExistence type="inferred from homology"/>
<evidence type="ECO:0000256" key="6">
    <source>
        <dbReference type="ARBA" id="ARBA00022723"/>
    </source>
</evidence>
<evidence type="ECO:0008006" key="18">
    <source>
        <dbReference type="Google" id="ProtNLM"/>
    </source>
</evidence>
<keyword evidence="8" id="KW-0492">Microsome</keyword>
<dbReference type="InterPro" id="IPR002401">
    <property type="entry name" value="Cyt_P450_E_grp-I"/>
</dbReference>
<evidence type="ECO:0000256" key="4">
    <source>
        <dbReference type="ARBA" id="ARBA00010617"/>
    </source>
</evidence>
<dbReference type="GO" id="GO:0005506">
    <property type="term" value="F:iron ion binding"/>
    <property type="evidence" value="ECO:0007669"/>
    <property type="project" value="InterPro"/>
</dbReference>
<evidence type="ECO:0000313" key="17">
    <source>
        <dbReference type="Proteomes" id="UP000479000"/>
    </source>
</evidence>
<dbReference type="PRINTS" id="PR00463">
    <property type="entry name" value="EP450I"/>
</dbReference>
<comment type="similarity">
    <text evidence="4 14">Belongs to the cytochrome P450 family.</text>
</comment>
<evidence type="ECO:0000313" key="16">
    <source>
        <dbReference type="EMBL" id="CAA9995310.1"/>
    </source>
</evidence>
<evidence type="ECO:0000256" key="1">
    <source>
        <dbReference type="ARBA" id="ARBA00001971"/>
    </source>
</evidence>
<dbReference type="InterPro" id="IPR036396">
    <property type="entry name" value="Cyt_P450_sf"/>
</dbReference>
<comment type="cofactor">
    <cofactor evidence="1 13">
        <name>heme</name>
        <dbReference type="ChEBI" id="CHEBI:30413"/>
    </cofactor>
</comment>
<dbReference type="Proteomes" id="UP000479000">
    <property type="component" value="Unassembled WGS sequence"/>
</dbReference>
<reference evidence="16 17" key="1">
    <citation type="submission" date="2020-02" db="EMBL/GenBank/DDBJ databases">
        <authorList>
            <person name="Ferguson B K."/>
        </authorList>
    </citation>
    <scope>NUCLEOTIDE SEQUENCE [LARGE SCALE GENOMIC DNA]</scope>
</reference>
<keyword evidence="7" id="KW-0256">Endoplasmic reticulum</keyword>
<dbReference type="GO" id="GO:0016705">
    <property type="term" value="F:oxidoreductase activity, acting on paired donors, with incorporation or reduction of molecular oxygen"/>
    <property type="evidence" value="ECO:0007669"/>
    <property type="project" value="InterPro"/>
</dbReference>
<evidence type="ECO:0000256" key="13">
    <source>
        <dbReference type="PIRSR" id="PIRSR602401-1"/>
    </source>
</evidence>